<dbReference type="Pfam" id="PF05400">
    <property type="entry name" value="FliT"/>
    <property type="match status" value="1"/>
</dbReference>
<keyword evidence="8" id="KW-0282">Flagellum</keyword>
<sequence length="116" mass="13792">MSVVLQVYEITKQLYELVTISPSGEERDSYIRRIEELLGQRQRLLPQVKSPFSEEETKLGQEIVQMNQVIDGHLKQRKEEVSVDIRKLKQKQQKTNKYINPYENLSFDGTFYDKRK</sequence>
<evidence type="ECO:0000313" key="9">
    <source>
        <dbReference type="Proteomes" id="UP001595752"/>
    </source>
</evidence>
<evidence type="ECO:0000313" key="8">
    <source>
        <dbReference type="EMBL" id="MFC3886545.1"/>
    </source>
</evidence>
<evidence type="ECO:0000256" key="4">
    <source>
        <dbReference type="ARBA" id="ARBA00023186"/>
    </source>
</evidence>
<evidence type="ECO:0000256" key="7">
    <source>
        <dbReference type="ARBA" id="ARBA00093797"/>
    </source>
</evidence>
<keyword evidence="8" id="KW-0966">Cell projection</keyword>
<dbReference type="InterPro" id="IPR008622">
    <property type="entry name" value="FliT"/>
</dbReference>
<dbReference type="EMBL" id="JBHRZT010000073">
    <property type="protein sequence ID" value="MFC3886545.1"/>
    <property type="molecule type" value="Genomic_DNA"/>
</dbReference>
<reference evidence="9" key="1">
    <citation type="journal article" date="2019" name="Int. J. Syst. Evol. Microbiol.">
        <title>The Global Catalogue of Microorganisms (GCM) 10K type strain sequencing project: providing services to taxonomists for standard genome sequencing and annotation.</title>
        <authorList>
            <consortium name="The Broad Institute Genomics Platform"/>
            <consortium name="The Broad Institute Genome Sequencing Center for Infectious Disease"/>
            <person name="Wu L."/>
            <person name="Ma J."/>
        </authorList>
    </citation>
    <scope>NUCLEOTIDE SEQUENCE [LARGE SCALE GENOMIC DNA]</scope>
    <source>
        <strain evidence="9">CCUG 61889</strain>
    </source>
</reference>
<dbReference type="RefSeq" id="WP_377918963.1">
    <property type="nucleotide sequence ID" value="NZ_JBHRZT010000073.1"/>
</dbReference>
<organism evidence="8 9">
    <name type="scientific">Bacillus songklensis</name>
    <dbReference type="NCBI Taxonomy" id="1069116"/>
    <lineage>
        <taxon>Bacteria</taxon>
        <taxon>Bacillati</taxon>
        <taxon>Bacillota</taxon>
        <taxon>Bacilli</taxon>
        <taxon>Bacillales</taxon>
        <taxon>Bacillaceae</taxon>
        <taxon>Bacillus</taxon>
    </lineage>
</organism>
<evidence type="ECO:0000256" key="5">
    <source>
        <dbReference type="ARBA" id="ARBA00093765"/>
    </source>
</evidence>
<gene>
    <name evidence="8" type="ORF">ACFOU2_24850</name>
</gene>
<evidence type="ECO:0000256" key="1">
    <source>
        <dbReference type="ARBA" id="ARBA00004514"/>
    </source>
</evidence>
<keyword evidence="8" id="KW-0969">Cilium</keyword>
<accession>A0ABV8BB48</accession>
<comment type="subcellular location">
    <subcellularLocation>
        <location evidence="1">Cytoplasm</location>
        <location evidence="1">Cytosol</location>
    </subcellularLocation>
</comment>
<name>A0ABV8BB48_9BACI</name>
<evidence type="ECO:0000256" key="2">
    <source>
        <dbReference type="ARBA" id="ARBA00022490"/>
    </source>
</evidence>
<dbReference type="Proteomes" id="UP001595752">
    <property type="component" value="Unassembled WGS sequence"/>
</dbReference>
<proteinExistence type="inferred from homology"/>
<keyword evidence="3" id="KW-1005">Bacterial flagellum biogenesis</keyword>
<keyword evidence="4" id="KW-0143">Chaperone</keyword>
<comment type="caution">
    <text evidence="8">The sequence shown here is derived from an EMBL/GenBank/DDBJ whole genome shotgun (WGS) entry which is preliminary data.</text>
</comment>
<evidence type="ECO:0000256" key="6">
    <source>
        <dbReference type="ARBA" id="ARBA00093785"/>
    </source>
</evidence>
<comment type="similarity">
    <text evidence="6">Belongs to the bacillales FliT family.</text>
</comment>
<comment type="function">
    <text evidence="5">May act as an export chaperone for the filament capping protein FliD.</text>
</comment>
<keyword evidence="9" id="KW-1185">Reference proteome</keyword>
<evidence type="ECO:0000256" key="3">
    <source>
        <dbReference type="ARBA" id="ARBA00022795"/>
    </source>
</evidence>
<keyword evidence="2" id="KW-0963">Cytoplasm</keyword>
<protein>
    <recommendedName>
        <fullName evidence="7">Flagellar protein FliT</fullName>
    </recommendedName>
</protein>